<feature type="region of interest" description="Disordered" evidence="1">
    <location>
        <begin position="1"/>
        <end position="34"/>
    </location>
</feature>
<protein>
    <submittedName>
        <fullName evidence="2">Uncharacterized protein</fullName>
    </submittedName>
</protein>
<gene>
    <name evidence="2" type="ORF">B0T24DRAFT_694239</name>
</gene>
<accession>A0AAE0KM26</accession>
<reference evidence="2" key="2">
    <citation type="submission" date="2023-06" db="EMBL/GenBank/DDBJ databases">
        <authorList>
            <consortium name="Lawrence Berkeley National Laboratory"/>
            <person name="Haridas S."/>
            <person name="Hensen N."/>
            <person name="Bonometti L."/>
            <person name="Westerberg I."/>
            <person name="Brannstrom I.O."/>
            <person name="Guillou S."/>
            <person name="Cros-Aarteil S."/>
            <person name="Calhoun S."/>
            <person name="Kuo A."/>
            <person name="Mondo S."/>
            <person name="Pangilinan J."/>
            <person name="Riley R."/>
            <person name="Labutti K."/>
            <person name="Andreopoulos B."/>
            <person name="Lipzen A."/>
            <person name="Chen C."/>
            <person name="Yanf M."/>
            <person name="Daum C."/>
            <person name="Ng V."/>
            <person name="Clum A."/>
            <person name="Steindorff A."/>
            <person name="Ohm R."/>
            <person name="Martin F."/>
            <person name="Silar P."/>
            <person name="Natvig D."/>
            <person name="Lalanne C."/>
            <person name="Gautier V."/>
            <person name="Ament-Velasquez S.L."/>
            <person name="Kruys A."/>
            <person name="Hutchinson M.I."/>
            <person name="Powell A.J."/>
            <person name="Barry K."/>
            <person name="Miller A.N."/>
            <person name="Grigoriev I.V."/>
            <person name="Debuchy R."/>
            <person name="Gladieux P."/>
            <person name="Thoren M.H."/>
            <person name="Johannesson H."/>
        </authorList>
    </citation>
    <scope>NUCLEOTIDE SEQUENCE</scope>
    <source>
        <strain evidence="2">CBS 958.72</strain>
    </source>
</reference>
<organism evidence="2 3">
    <name type="scientific">Lasiosphaeria ovina</name>
    <dbReference type="NCBI Taxonomy" id="92902"/>
    <lineage>
        <taxon>Eukaryota</taxon>
        <taxon>Fungi</taxon>
        <taxon>Dikarya</taxon>
        <taxon>Ascomycota</taxon>
        <taxon>Pezizomycotina</taxon>
        <taxon>Sordariomycetes</taxon>
        <taxon>Sordariomycetidae</taxon>
        <taxon>Sordariales</taxon>
        <taxon>Lasiosphaeriaceae</taxon>
        <taxon>Lasiosphaeria</taxon>
    </lineage>
</organism>
<comment type="caution">
    <text evidence="2">The sequence shown here is derived from an EMBL/GenBank/DDBJ whole genome shotgun (WGS) entry which is preliminary data.</text>
</comment>
<feature type="compositionally biased region" description="Low complexity" evidence="1">
    <location>
        <begin position="227"/>
        <end position="239"/>
    </location>
</feature>
<proteinExistence type="predicted"/>
<evidence type="ECO:0000256" key="1">
    <source>
        <dbReference type="SAM" id="MobiDB-lite"/>
    </source>
</evidence>
<reference evidence="2" key="1">
    <citation type="journal article" date="2023" name="Mol. Phylogenet. Evol.">
        <title>Genome-scale phylogeny and comparative genomics of the fungal order Sordariales.</title>
        <authorList>
            <person name="Hensen N."/>
            <person name="Bonometti L."/>
            <person name="Westerberg I."/>
            <person name="Brannstrom I.O."/>
            <person name="Guillou S."/>
            <person name="Cros-Aarteil S."/>
            <person name="Calhoun S."/>
            <person name="Haridas S."/>
            <person name="Kuo A."/>
            <person name="Mondo S."/>
            <person name="Pangilinan J."/>
            <person name="Riley R."/>
            <person name="LaButti K."/>
            <person name="Andreopoulos B."/>
            <person name="Lipzen A."/>
            <person name="Chen C."/>
            <person name="Yan M."/>
            <person name="Daum C."/>
            <person name="Ng V."/>
            <person name="Clum A."/>
            <person name="Steindorff A."/>
            <person name="Ohm R.A."/>
            <person name="Martin F."/>
            <person name="Silar P."/>
            <person name="Natvig D.O."/>
            <person name="Lalanne C."/>
            <person name="Gautier V."/>
            <person name="Ament-Velasquez S.L."/>
            <person name="Kruys A."/>
            <person name="Hutchinson M.I."/>
            <person name="Powell A.J."/>
            <person name="Barry K."/>
            <person name="Miller A.N."/>
            <person name="Grigoriev I.V."/>
            <person name="Debuchy R."/>
            <person name="Gladieux P."/>
            <person name="Hiltunen Thoren M."/>
            <person name="Johannesson H."/>
        </authorList>
    </citation>
    <scope>NUCLEOTIDE SEQUENCE</scope>
    <source>
        <strain evidence="2">CBS 958.72</strain>
    </source>
</reference>
<dbReference type="EMBL" id="JAULSN010000002">
    <property type="protein sequence ID" value="KAK3378963.1"/>
    <property type="molecule type" value="Genomic_DNA"/>
</dbReference>
<evidence type="ECO:0000313" key="3">
    <source>
        <dbReference type="Proteomes" id="UP001287356"/>
    </source>
</evidence>
<dbReference type="Proteomes" id="UP001287356">
    <property type="component" value="Unassembled WGS sequence"/>
</dbReference>
<dbReference type="AlphaFoldDB" id="A0AAE0KM26"/>
<name>A0AAE0KM26_9PEZI</name>
<evidence type="ECO:0000313" key="2">
    <source>
        <dbReference type="EMBL" id="KAK3378963.1"/>
    </source>
</evidence>
<feature type="region of interest" description="Disordered" evidence="1">
    <location>
        <begin position="212"/>
        <end position="244"/>
    </location>
</feature>
<sequence>MALTTQREPARARRSHQGQLPPAPVTRHGPPHVAAASTGAAIPVAGSLYGGSDSRVSSCTAHAASFPEWPLYREPAVDLNVMTSANPLPADYQVHNTNIFSVVDNFEFKRNGQTMYLDAAEADYSVIGWRSRDDDDPMTSAAQPADSDVPPHGDRMAACNMRLLGYDPDSNPNPQPGWTAAAAARLKQEGGRARTDARTLCHAAMYEAKWTRGGCQEQSRRGRRGRTSSSAARSPSGRRTSTHWSRTLTRWAVTDTGVNWLFKQQSAPGEQPKVATPADVVGLDQLNKTQAALENAQREVASLRWKLFAIWSVDVGLVVRTAQPRRQVRDKLSKVLNRLKALIGSGDSILPKLEQQVKSRYDEQHHSNGTASRFYQRQDPAILFAKTGSGWKPDFSQPVQQRRRADGWDRASQQLRAFASKTPDEVRPAVEAVLDEFFALRTAQRLTKAPDPSRQVVPYFRLSERNLWKDTQPWRPLMSVNEHAGTYGASALRYFIKEDVSKLFDSAAPQNLNIVHIAGRNLVQPQAASAFAAIVEQVFRNTNPSNLRDAFGVSSAADQKRLLDVLSGVQFVSVGSVKDGGGTRPNTALPQPDRDARHGSNAVFVHKVLEDGRWKWRRTSDWESPIWGWPVSSVVNYADSGLQLFLADGTFYREARFGTQAGAAAGFRFRFPPFDPERAADGTTKTAAATQLEHLIAKLSDAAYLKAFIHHAALLAVRPARAHFTRYRHDGRLAVLGLLLDPFLPVHASSAGVLPPRALRRMPAFWRVGPPVVAADVDPQFAPSRVLVGADYAAALLELDRAREMKKEAGGVYKVGLPVAPPVLAAAGAAAGAGGDSGGGEARFVYLQPYSVEEDDGRVGGKKVKIKKTQFNPYAIDGLAAAGADAEQAHLVPGPYTTPEGYLQLVKPPGQRG</sequence>
<keyword evidence="3" id="KW-1185">Reference proteome</keyword>